<evidence type="ECO:0000313" key="3">
    <source>
        <dbReference type="EMBL" id="MDM5147851.1"/>
    </source>
</evidence>
<reference evidence="3" key="2">
    <citation type="journal article" date="2023" name="Microbiome">
        <title>Synthase-selected sorting approach identifies a beta-lactone synthase in a nudibranch symbiotic bacterium.</title>
        <authorList>
            <person name="Dzunkova M."/>
            <person name="La Clair J.J."/>
            <person name="Tyml T."/>
            <person name="Doud D."/>
            <person name="Schulz F."/>
            <person name="Piquer-Esteban S."/>
            <person name="Porcel Sanchis D."/>
            <person name="Osborn A."/>
            <person name="Robinson D."/>
            <person name="Louie K.B."/>
            <person name="Bowen B.P."/>
            <person name="Bowers R.M."/>
            <person name="Lee J."/>
            <person name="Arnau V."/>
            <person name="Diaz-Villanueva W."/>
            <person name="Stepanauskas R."/>
            <person name="Gosliner T."/>
            <person name="Date S.V."/>
            <person name="Northen T.R."/>
            <person name="Cheng J.F."/>
            <person name="Burkart M.D."/>
            <person name="Woyke T."/>
        </authorList>
    </citation>
    <scope>NUCLEOTIDE SEQUENCE</scope>
    <source>
        <strain evidence="3">Df01</strain>
    </source>
</reference>
<gene>
    <name evidence="3" type="ORF">NQX30_05650</name>
</gene>
<dbReference type="NCBIfam" id="TIGR02675">
    <property type="entry name" value="tape_meas_nterm"/>
    <property type="match status" value="1"/>
</dbReference>
<accession>A0ABT7QMC3</accession>
<feature type="coiled-coil region" evidence="1">
    <location>
        <begin position="427"/>
        <end position="481"/>
    </location>
</feature>
<dbReference type="Pfam" id="PF20155">
    <property type="entry name" value="TMP_3"/>
    <property type="match status" value="1"/>
</dbReference>
<keyword evidence="1" id="KW-0175">Coiled coil</keyword>
<dbReference type="Proteomes" id="UP001168167">
    <property type="component" value="Unassembled WGS sequence"/>
</dbReference>
<evidence type="ECO:0000259" key="2">
    <source>
        <dbReference type="Pfam" id="PF20155"/>
    </source>
</evidence>
<proteinExistence type="predicted"/>
<feature type="domain" description="Tape measure protein N-terminal" evidence="2">
    <location>
        <begin position="115"/>
        <end position="306"/>
    </location>
</feature>
<evidence type="ECO:0000313" key="4">
    <source>
        <dbReference type="Proteomes" id="UP001168167"/>
    </source>
</evidence>
<reference evidence="3" key="1">
    <citation type="submission" date="2022-08" db="EMBL/GenBank/DDBJ databases">
        <authorList>
            <person name="Dzunkova M."/>
            <person name="La Clair J."/>
            <person name="Tyml T."/>
            <person name="Doud D."/>
            <person name="Schulz F."/>
            <person name="Piquer S."/>
            <person name="Porcel Sanchis D."/>
            <person name="Osborn A."/>
            <person name="Robinson D."/>
            <person name="Louie K.B."/>
            <person name="Bowen B.P."/>
            <person name="Bowers R."/>
            <person name="Lee J."/>
            <person name="Arnau Llombart V."/>
            <person name="Diaz Villanueva W."/>
            <person name="Gosliner T."/>
            <person name="Northen T."/>
            <person name="Cheng J.-F."/>
            <person name="Burkart M.D."/>
            <person name="Woyke T."/>
        </authorList>
    </citation>
    <scope>NUCLEOTIDE SEQUENCE</scope>
    <source>
        <strain evidence="3">Df01</strain>
    </source>
</reference>
<dbReference type="InterPro" id="IPR013491">
    <property type="entry name" value="Tape_meas_N"/>
</dbReference>
<feature type="coiled-coil region" evidence="1">
    <location>
        <begin position="578"/>
        <end position="623"/>
    </location>
</feature>
<evidence type="ECO:0000256" key="1">
    <source>
        <dbReference type="SAM" id="Coils"/>
    </source>
</evidence>
<name>A0ABT7QMC3_9GAMM</name>
<comment type="caution">
    <text evidence="3">The sequence shown here is derived from an EMBL/GenBank/DDBJ whole genome shotgun (WGS) entry which is preliminary data.</text>
</comment>
<dbReference type="EMBL" id="JANQAO010000003">
    <property type="protein sequence ID" value="MDM5147851.1"/>
    <property type="molecule type" value="Genomic_DNA"/>
</dbReference>
<keyword evidence="4" id="KW-1185">Reference proteome</keyword>
<organism evidence="3 4">
    <name type="scientific">Candidatus Doriopsillibacter californiensis</name>
    <dbReference type="NCBI Taxonomy" id="2970740"/>
    <lineage>
        <taxon>Bacteria</taxon>
        <taxon>Pseudomonadati</taxon>
        <taxon>Pseudomonadota</taxon>
        <taxon>Gammaproteobacteria</taxon>
        <taxon>Candidatus Tethybacterales</taxon>
        <taxon>Candidatus Persebacteraceae</taxon>
        <taxon>Candidatus Doriopsillibacter</taxon>
    </lineage>
</organism>
<protein>
    <submittedName>
        <fullName evidence="3">Tape measure protein</fullName>
    </submittedName>
</protein>
<sequence length="982" mass="103565">MTLTVPITINADTGDLDAALKKVTNQLTGLGSAAQKSSAKLTTLTGRLSGNAKATTIAATANKGYAVASRGAASATSRATAQLTKANVVTNQFSGGMSAATQSLIAFSASYVGVRQAVSALNDLGNIRNRLSLVTDSTRELIDIQQQLFDISLKTRSSFVSTGELYGRVALSTDELGRSQKELLEIVEITAKAVAISGATAESAAGGLVQFAQGLASNRLQGDELRSVLESLPGLFATLQRGLNVNRSQLRQLAEEGKLTAEVIINAILSQNEAVSEQFSRLAPTISQGWQQISTGVLRYVSAMNDASAASKGLNKAMENLGQNFEGVAGALAIIVGSGELILVGRYASQAAKALGTLTVAAATAAVAATGLKLAVGGLVGVAVVGSIHGMLKAIDTLKNGTVGATLEVTKLDTFISNLGKAGANNVDALQTKITELEKRIASIRRTFGELNNKELVNDTIDELTNQLKTLRGALSAAKKGLASDGSVIPEQETRKAPTDEATAKKTADALLQITTGFERDRIALITDSFARQRAQALAAFDDRIKQIKQLEVGEAKLAELRGTAAGLRDQAISQINAAELRANVDAQAAEFKREKQAREDYYNAVKTNVDNLADDYRQDEQNRKEYVNGVRNNTDALVEQFRREQDVTLDIEQRRAKFRKERADALSQRDIFGGFDAGDELGVQADIDFATISRDQTLNDIDQQQGVGEITPEQGFELRELAQEEWRLALENIQDQTATAAEELRDTLAGAFVVDVSSLGTLEGAVESLRAPIQGLSQVALEGGSALETYAKGYIAAVAKKIAAASLELAAVATLDLIAQSFGVKPGTVLRAYYGDMAVDAVTGGNSSPQSTSAGPPARAYHSGGVVGHHTGTERHVPPGTFANARRFHNGGLAGDEVPAILQTGERVLSRDEARNYSRPTNVIINMVNNGEAANVSATATQRDTGEGDEVIVDIVVQSIAEGGPVAKSISQQFGLTATPV</sequence>